<accession>A0A0L0V1F2</accession>
<feature type="signal peptide" evidence="2">
    <location>
        <begin position="1"/>
        <end position="20"/>
    </location>
</feature>
<dbReference type="PANTHER" id="PTHR36853:SF1">
    <property type="entry name" value="DUF3844 DOMAIN-CONTAINING PROTEIN"/>
    <property type="match status" value="1"/>
</dbReference>
<dbReference type="PANTHER" id="PTHR36853">
    <property type="entry name" value="EXPRESSED PROTEIN"/>
    <property type="match status" value="1"/>
</dbReference>
<name>A0A0L0V1F2_9BASI</name>
<keyword evidence="1" id="KW-0812">Transmembrane</keyword>
<gene>
    <name evidence="4" type="ORF">PSTG_13581</name>
</gene>
<dbReference type="STRING" id="1165861.A0A0L0V1F2"/>
<evidence type="ECO:0000313" key="4">
    <source>
        <dbReference type="EMBL" id="KNE93090.1"/>
    </source>
</evidence>
<evidence type="ECO:0000256" key="2">
    <source>
        <dbReference type="SAM" id="SignalP"/>
    </source>
</evidence>
<feature type="transmembrane region" description="Helical" evidence="1">
    <location>
        <begin position="436"/>
        <end position="458"/>
    </location>
</feature>
<organism evidence="4 5">
    <name type="scientific">Puccinia striiformis f. sp. tritici PST-78</name>
    <dbReference type="NCBI Taxonomy" id="1165861"/>
    <lineage>
        <taxon>Eukaryota</taxon>
        <taxon>Fungi</taxon>
        <taxon>Dikarya</taxon>
        <taxon>Basidiomycota</taxon>
        <taxon>Pucciniomycotina</taxon>
        <taxon>Pucciniomycetes</taxon>
        <taxon>Pucciniales</taxon>
        <taxon>Pucciniaceae</taxon>
        <taxon>Puccinia</taxon>
    </lineage>
</organism>
<dbReference type="AlphaFoldDB" id="A0A0L0V1F2"/>
<protein>
    <recommendedName>
        <fullName evidence="3">Vacuolar sorting protein Vps3844 C-terminal domain-containing protein</fullName>
    </recommendedName>
</protein>
<comment type="caution">
    <text evidence="4">The sequence shown here is derived from an EMBL/GenBank/DDBJ whole genome shotgun (WGS) entry which is preliminary data.</text>
</comment>
<keyword evidence="1" id="KW-1133">Transmembrane helix</keyword>
<proteinExistence type="predicted"/>
<evidence type="ECO:0000256" key="1">
    <source>
        <dbReference type="SAM" id="Phobius"/>
    </source>
</evidence>
<dbReference type="EMBL" id="AJIL01000146">
    <property type="protein sequence ID" value="KNE93090.1"/>
    <property type="molecule type" value="Genomic_DNA"/>
</dbReference>
<feature type="chain" id="PRO_5005549475" description="Vacuolar sorting protein Vps3844 C-terminal domain-containing protein" evidence="2">
    <location>
        <begin position="21"/>
        <end position="480"/>
    </location>
</feature>
<dbReference type="Pfam" id="PF12955">
    <property type="entry name" value="Vps3844_C"/>
    <property type="match status" value="1"/>
</dbReference>
<reference evidence="5" key="1">
    <citation type="submission" date="2014-03" db="EMBL/GenBank/DDBJ databases">
        <title>The Genome Sequence of Puccinia striiformis f. sp. tritici PST-78.</title>
        <authorList>
            <consortium name="The Broad Institute Genome Sequencing Platform"/>
            <person name="Cuomo C."/>
            <person name="Hulbert S."/>
            <person name="Chen X."/>
            <person name="Walker B."/>
            <person name="Young S.K."/>
            <person name="Zeng Q."/>
            <person name="Gargeya S."/>
            <person name="Fitzgerald M."/>
            <person name="Haas B."/>
            <person name="Abouelleil A."/>
            <person name="Alvarado L."/>
            <person name="Arachchi H.M."/>
            <person name="Berlin A.M."/>
            <person name="Chapman S.B."/>
            <person name="Goldberg J."/>
            <person name="Griggs A."/>
            <person name="Gujja S."/>
            <person name="Hansen M."/>
            <person name="Howarth C."/>
            <person name="Imamovic A."/>
            <person name="Larimer J."/>
            <person name="McCowan C."/>
            <person name="Montmayeur A."/>
            <person name="Murphy C."/>
            <person name="Neiman D."/>
            <person name="Pearson M."/>
            <person name="Priest M."/>
            <person name="Roberts A."/>
            <person name="Saif S."/>
            <person name="Shea T."/>
            <person name="Sisk P."/>
            <person name="Sykes S."/>
            <person name="Wortman J."/>
            <person name="Nusbaum C."/>
            <person name="Birren B."/>
        </authorList>
    </citation>
    <scope>NUCLEOTIDE SEQUENCE [LARGE SCALE GENOMIC DNA]</scope>
    <source>
        <strain evidence="5">race PST-78</strain>
    </source>
</reference>
<dbReference type="InterPro" id="IPR024382">
    <property type="entry name" value="Vps3844_C"/>
</dbReference>
<sequence length="480" mass="53312">MLLTSLLLSAALLLVNLTNGQLSATLYLNQKQDKNSEQQLSLSTSELNAILSHRLNISQFESLPTSLNPTTSKYEAILGNPHSNLPIFEDSASSRKRNQLFIALYGNDGQTVLPEEFVNRSQKFKIPNPPDTLSFDALISIYIGRIVDSLRVTIDSIGGVKDFIQAYHDGMGLEISNVNILEWAADWADSIPDWINWLQKLSSGKIDEYSKLVIQSDDDIPEIKFGKMIQEYGTLDAAAYQIIEDLKTLDEYKIRSTEQPITFMRLSGLQQVRRKHGESSIQYRTSESAMRELFKKMLITDQVESSDSITVIGIPAQPIHSRLDKRTNLSILSPFKTSESSFIKRELIERRRSIFGTNQLHGIPIIPSSRPCFTTQTECKSKTSSCNGNGECVQGQKTSGGKCFVCSCSKSADSKTGKVVYWSGDSCQKRDISSGFVLLSGTAFILIIFFAIAVKLLISVGSENLPQQLASINGHSKKID</sequence>
<keyword evidence="1" id="KW-0472">Membrane</keyword>
<feature type="domain" description="Vacuolar sorting protein Vps3844 C-terminal" evidence="3">
    <location>
        <begin position="372"/>
        <end position="470"/>
    </location>
</feature>
<keyword evidence="2" id="KW-0732">Signal</keyword>
<keyword evidence="5" id="KW-1185">Reference proteome</keyword>
<dbReference type="OrthoDB" id="5583277at2759"/>
<evidence type="ECO:0000259" key="3">
    <source>
        <dbReference type="Pfam" id="PF12955"/>
    </source>
</evidence>
<dbReference type="GO" id="GO:0005783">
    <property type="term" value="C:endoplasmic reticulum"/>
    <property type="evidence" value="ECO:0007669"/>
    <property type="project" value="TreeGrafter"/>
</dbReference>
<evidence type="ECO:0000313" key="5">
    <source>
        <dbReference type="Proteomes" id="UP000054564"/>
    </source>
</evidence>
<dbReference type="Proteomes" id="UP000054564">
    <property type="component" value="Unassembled WGS sequence"/>
</dbReference>
<dbReference type="InterPro" id="IPR053065">
    <property type="entry name" value="Archenteron_Induction-Rel"/>
</dbReference>